<dbReference type="EMBL" id="ML987202">
    <property type="protein sequence ID" value="KAF2244828.1"/>
    <property type="molecule type" value="Genomic_DNA"/>
</dbReference>
<keyword evidence="2" id="KW-1185">Reference proteome</keyword>
<gene>
    <name evidence="1" type="ORF">BU26DRAFT_568823</name>
</gene>
<dbReference type="PANTHER" id="PTHR42085:SF1">
    <property type="entry name" value="F-BOX DOMAIN-CONTAINING PROTEIN"/>
    <property type="match status" value="1"/>
</dbReference>
<name>A0A6A6I494_9PLEO</name>
<dbReference type="AlphaFoldDB" id="A0A6A6I494"/>
<evidence type="ECO:0000313" key="1">
    <source>
        <dbReference type="EMBL" id="KAF2244828.1"/>
    </source>
</evidence>
<dbReference type="InterPro" id="IPR038883">
    <property type="entry name" value="AN11006-like"/>
</dbReference>
<sequence length="301" mass="34769">MSDLNEKGFAASLRQDMNTVTDNPSATHTGLNVPRLLQLPAELRNHIYEYVLTAPDGLQYERRKIWAEPPKTFLCLPKFASEAIEFNQLKYVNRQLYNETAGLELKFNPIAFPSWLDEDLPPPGCQFLLFMGRLDTPKRSILRTIILLPETIWGECSIHEDAEDLVKINDFCKENPHATVKYICSGFSYVEQPFDNIQNISTGNFFAAATILLWVFRKQELQLPFSASPWEDELRLAKRCSLRHMSKCEAFVENFRVFPPTTDFDDVFVDTCRQEYHAPVMTRDDVDFLLAQARKWMESGL</sequence>
<evidence type="ECO:0000313" key="2">
    <source>
        <dbReference type="Proteomes" id="UP000800094"/>
    </source>
</evidence>
<dbReference type="GeneID" id="54587148"/>
<reference evidence="1" key="1">
    <citation type="journal article" date="2020" name="Stud. Mycol.">
        <title>101 Dothideomycetes genomes: a test case for predicting lifestyles and emergence of pathogens.</title>
        <authorList>
            <person name="Haridas S."/>
            <person name="Albert R."/>
            <person name="Binder M."/>
            <person name="Bloem J."/>
            <person name="Labutti K."/>
            <person name="Salamov A."/>
            <person name="Andreopoulos B."/>
            <person name="Baker S."/>
            <person name="Barry K."/>
            <person name="Bills G."/>
            <person name="Bluhm B."/>
            <person name="Cannon C."/>
            <person name="Castanera R."/>
            <person name="Culley D."/>
            <person name="Daum C."/>
            <person name="Ezra D."/>
            <person name="Gonzalez J."/>
            <person name="Henrissat B."/>
            <person name="Kuo A."/>
            <person name="Liang C."/>
            <person name="Lipzen A."/>
            <person name="Lutzoni F."/>
            <person name="Magnuson J."/>
            <person name="Mondo S."/>
            <person name="Nolan M."/>
            <person name="Ohm R."/>
            <person name="Pangilinan J."/>
            <person name="Park H.-J."/>
            <person name="Ramirez L."/>
            <person name="Alfaro M."/>
            <person name="Sun H."/>
            <person name="Tritt A."/>
            <person name="Yoshinaga Y."/>
            <person name="Zwiers L.-H."/>
            <person name="Turgeon B."/>
            <person name="Goodwin S."/>
            <person name="Spatafora J."/>
            <person name="Crous P."/>
            <person name="Grigoriev I."/>
        </authorList>
    </citation>
    <scope>NUCLEOTIDE SEQUENCE</scope>
    <source>
        <strain evidence="1">CBS 122368</strain>
    </source>
</reference>
<dbReference type="RefSeq" id="XP_033679832.1">
    <property type="nucleotide sequence ID" value="XM_033833818.1"/>
</dbReference>
<proteinExistence type="predicted"/>
<accession>A0A6A6I494</accession>
<dbReference type="OrthoDB" id="4790878at2759"/>
<dbReference type="PANTHER" id="PTHR42085">
    <property type="entry name" value="F-BOX DOMAIN-CONTAINING PROTEIN"/>
    <property type="match status" value="1"/>
</dbReference>
<dbReference type="Proteomes" id="UP000800094">
    <property type="component" value="Unassembled WGS sequence"/>
</dbReference>
<organism evidence="1 2">
    <name type="scientific">Trematosphaeria pertusa</name>
    <dbReference type="NCBI Taxonomy" id="390896"/>
    <lineage>
        <taxon>Eukaryota</taxon>
        <taxon>Fungi</taxon>
        <taxon>Dikarya</taxon>
        <taxon>Ascomycota</taxon>
        <taxon>Pezizomycotina</taxon>
        <taxon>Dothideomycetes</taxon>
        <taxon>Pleosporomycetidae</taxon>
        <taxon>Pleosporales</taxon>
        <taxon>Massarineae</taxon>
        <taxon>Trematosphaeriaceae</taxon>
        <taxon>Trematosphaeria</taxon>
    </lineage>
</organism>
<protein>
    <submittedName>
        <fullName evidence="1">Uncharacterized protein</fullName>
    </submittedName>
</protein>